<protein>
    <submittedName>
        <fullName evidence="1">DciA family protein</fullName>
    </submittedName>
</protein>
<dbReference type="Pfam" id="PF05258">
    <property type="entry name" value="DciA"/>
    <property type="match status" value="1"/>
</dbReference>
<evidence type="ECO:0000313" key="2">
    <source>
        <dbReference type="Proteomes" id="UP001216510"/>
    </source>
</evidence>
<gene>
    <name evidence="1" type="ORF">PX653_15705</name>
</gene>
<accession>A0ABY8B4N3</accession>
<name>A0ABY8B4N3_9BURK</name>
<dbReference type="Proteomes" id="UP001216510">
    <property type="component" value="Chromosome"/>
</dbReference>
<sequence>MVLPRAPRCTRAPGCDMFAPMRFNSPNQNRNAVEATDFLRRDGRMAALLPAVQRMAKLQQDCAAVLPTAFSFCEILAFEDSVLVLSTPNASVAAKLKQQLPKLQEALARKGWQVDNIKLKVQMMRTMSVAPVEPRKLVIPEVGVDSFAELSETLEPTKQNAALIEALRKLVAHRR</sequence>
<dbReference type="RefSeq" id="WP_277413709.1">
    <property type="nucleotide sequence ID" value="NZ_CP119083.1"/>
</dbReference>
<dbReference type="EMBL" id="CP119083">
    <property type="protein sequence ID" value="WEF30917.1"/>
    <property type="molecule type" value="Genomic_DNA"/>
</dbReference>
<dbReference type="InterPro" id="IPR007922">
    <property type="entry name" value="DciA-like"/>
</dbReference>
<proteinExistence type="predicted"/>
<keyword evidence="2" id="KW-1185">Reference proteome</keyword>
<evidence type="ECO:0000313" key="1">
    <source>
        <dbReference type="EMBL" id="WEF30917.1"/>
    </source>
</evidence>
<organism evidence="1 2">
    <name type="scientific">Pseudoduganella chitinolytica</name>
    <dbReference type="NCBI Taxonomy" id="34070"/>
    <lineage>
        <taxon>Bacteria</taxon>
        <taxon>Pseudomonadati</taxon>
        <taxon>Pseudomonadota</taxon>
        <taxon>Betaproteobacteria</taxon>
        <taxon>Burkholderiales</taxon>
        <taxon>Oxalobacteraceae</taxon>
        <taxon>Telluria group</taxon>
        <taxon>Pseudoduganella</taxon>
    </lineage>
</organism>
<reference evidence="1 2" key="1">
    <citation type="submission" date="2023-02" db="EMBL/GenBank/DDBJ databases">
        <title>Gemone sequence of Telluria chitinolytica ACM 3522T.</title>
        <authorList>
            <person name="Frediansyah A."/>
            <person name="Miess H."/>
            <person name="Gross H."/>
        </authorList>
    </citation>
    <scope>NUCLEOTIDE SEQUENCE [LARGE SCALE GENOMIC DNA]</scope>
    <source>
        <strain evidence="1 2">ACM 3522</strain>
    </source>
</reference>